<feature type="domain" description="Metalloprotease TldD/E central" evidence="7">
    <location>
        <begin position="113"/>
        <end position="219"/>
    </location>
</feature>
<dbReference type="InterPro" id="IPR036059">
    <property type="entry name" value="TldD/PmbA_sf"/>
</dbReference>
<dbReference type="InterPro" id="IPR051463">
    <property type="entry name" value="Peptidase_U62_metallo"/>
</dbReference>
<dbReference type="InterPro" id="IPR002510">
    <property type="entry name" value="Metalloprtase-TldD/E_N"/>
</dbReference>
<proteinExistence type="inferred from homology"/>
<dbReference type="Gene3D" id="3.30.2290.10">
    <property type="entry name" value="PmbA/TldD superfamily"/>
    <property type="match status" value="1"/>
</dbReference>
<evidence type="ECO:0000256" key="4">
    <source>
        <dbReference type="ARBA" id="ARBA00023049"/>
    </source>
</evidence>
<keyword evidence="2" id="KW-0645">Protease</keyword>
<dbReference type="Proteomes" id="UP000830835">
    <property type="component" value="Unassembled WGS sequence"/>
</dbReference>
<evidence type="ECO:0000313" key="8">
    <source>
        <dbReference type="EMBL" id="MCJ2544057.1"/>
    </source>
</evidence>
<evidence type="ECO:0000256" key="2">
    <source>
        <dbReference type="ARBA" id="ARBA00022670"/>
    </source>
</evidence>
<feature type="domain" description="Metalloprotease TldD/E N-terminal" evidence="5">
    <location>
        <begin position="16"/>
        <end position="80"/>
    </location>
</feature>
<dbReference type="SUPFAM" id="SSF111283">
    <property type="entry name" value="Putative modulator of DNA gyrase, PmbA/TldD"/>
    <property type="match status" value="1"/>
</dbReference>
<comment type="caution">
    <text evidence="8">The sequence shown here is derived from an EMBL/GenBank/DDBJ whole genome shotgun (WGS) entry which is preliminary data.</text>
</comment>
<evidence type="ECO:0000259" key="7">
    <source>
        <dbReference type="Pfam" id="PF19290"/>
    </source>
</evidence>
<organism evidence="8 9">
    <name type="scientific">Thermostichus vulcanus str. 'Rupite'</name>
    <dbReference type="NCBI Taxonomy" id="2813851"/>
    <lineage>
        <taxon>Bacteria</taxon>
        <taxon>Bacillati</taxon>
        <taxon>Cyanobacteriota</taxon>
        <taxon>Cyanophyceae</taxon>
        <taxon>Thermostichales</taxon>
        <taxon>Thermostichaceae</taxon>
        <taxon>Thermostichus</taxon>
    </lineage>
</organism>
<feature type="domain" description="Metalloprotease TldD/E C-terminal" evidence="6">
    <location>
        <begin position="229"/>
        <end position="454"/>
    </location>
</feature>
<dbReference type="Pfam" id="PF01523">
    <property type="entry name" value="PmbA_TldD_1st"/>
    <property type="match status" value="1"/>
</dbReference>
<evidence type="ECO:0000313" key="9">
    <source>
        <dbReference type="Proteomes" id="UP000830835"/>
    </source>
</evidence>
<accession>A0ABT0CE40</accession>
<dbReference type="PANTHER" id="PTHR30624">
    <property type="entry name" value="UNCHARACTERIZED PROTEIN TLDD AND PMBA"/>
    <property type="match status" value="1"/>
</dbReference>
<evidence type="ECO:0000259" key="6">
    <source>
        <dbReference type="Pfam" id="PF19289"/>
    </source>
</evidence>
<keyword evidence="4" id="KW-0482">Metalloprotease</keyword>
<dbReference type="InterPro" id="IPR045570">
    <property type="entry name" value="Metalloprtase-TldD/E_cen_dom"/>
</dbReference>
<dbReference type="RefSeq" id="WP_244352217.1">
    <property type="nucleotide sequence ID" value="NZ_JAFIRA010000045.1"/>
</dbReference>
<dbReference type="Pfam" id="PF19289">
    <property type="entry name" value="PmbA_TldD_3rd"/>
    <property type="match status" value="1"/>
</dbReference>
<dbReference type="PANTHER" id="PTHR30624:SF0">
    <property type="entry name" value="METALLOPROTEASE SLR0863"/>
    <property type="match status" value="1"/>
</dbReference>
<name>A0ABT0CE40_THEVL</name>
<reference evidence="8" key="1">
    <citation type="submission" date="2021-02" db="EMBL/GenBank/DDBJ databases">
        <title>The CRISPR/cas machinery reduction and long-range gene transfer in the hot spring cyanobacterium Synechococcus.</title>
        <authorList>
            <person name="Dvorak P."/>
            <person name="Jahodarova E."/>
            <person name="Hasler P."/>
            <person name="Poulickova A."/>
        </authorList>
    </citation>
    <scope>NUCLEOTIDE SEQUENCE</scope>
    <source>
        <strain evidence="8">Rupite</strain>
    </source>
</reference>
<keyword evidence="9" id="KW-1185">Reference proteome</keyword>
<evidence type="ECO:0000256" key="3">
    <source>
        <dbReference type="ARBA" id="ARBA00022801"/>
    </source>
</evidence>
<dbReference type="InterPro" id="IPR025502">
    <property type="entry name" value="TldD"/>
</dbReference>
<gene>
    <name evidence="8" type="ORF">JX360_14280</name>
</gene>
<evidence type="ECO:0000259" key="5">
    <source>
        <dbReference type="Pfam" id="PF01523"/>
    </source>
</evidence>
<keyword evidence="3" id="KW-0378">Hydrolase</keyword>
<dbReference type="EMBL" id="JAFIRA010000045">
    <property type="protein sequence ID" value="MCJ2544057.1"/>
    <property type="molecule type" value="Genomic_DNA"/>
</dbReference>
<dbReference type="Pfam" id="PF19290">
    <property type="entry name" value="PmbA_TldD_2nd"/>
    <property type="match status" value="1"/>
</dbReference>
<dbReference type="PIRSF" id="PIRSF004919">
    <property type="entry name" value="TldD"/>
    <property type="match status" value="1"/>
</dbReference>
<dbReference type="InterPro" id="IPR035068">
    <property type="entry name" value="TldD/PmbA_N"/>
</dbReference>
<sequence length="462" mass="49527">MRDLLQDVIRDYSGFVELRYHGKVFRSVTAEKGRIERTAIRRRSGVGVRVLEAGTWGFASTGDPSPTAIRNAIEEARRAAQASAGYRKHKLGSLPKVQLAQGEFSEPGVDEVLNKPLEEKIQLALETEAETRKTSGKITSASCTYNEIYEEKAIVTSDGANVAFRLVRPEFRVQAVAEASGQLSSGSESIGVTGGWNCLFREEPLRMAEKAAATAVDLLSAGYAEGGWATVILSPSIVGLLVHEAIGHTVEADFVLSGSVAAGKLGQRVASELVTLRDSGHSELAPGAGGTIPVDDEGIPTQNTTIIQDGILVSYLHNRETAAHFGVEPTGNARAWEYADEPLIRMRNTYIQPGSQTLEEIIASTADGYFLDGARNGQADSTGEFMFGVERAYRIRQGKLAELVRGVTITGNAFDVLRSVDAVSQDFLWDLGSGHCGKGQPAKVDAGGPYIRCRAILGGQQS</sequence>
<protein>
    <submittedName>
        <fullName evidence="8">TldD/PmbA family protein</fullName>
    </submittedName>
</protein>
<comment type="similarity">
    <text evidence="1">Belongs to the peptidase U62 family.</text>
</comment>
<dbReference type="InterPro" id="IPR045569">
    <property type="entry name" value="Metalloprtase-TldD/E_C"/>
</dbReference>
<evidence type="ECO:0000256" key="1">
    <source>
        <dbReference type="ARBA" id="ARBA00005836"/>
    </source>
</evidence>